<gene>
    <name evidence="11" type="ORF">B1992_08375</name>
</gene>
<dbReference type="PANTHER" id="PTHR32294">
    <property type="entry name" value="DNA POLYMERASE III SUBUNIT ALPHA"/>
    <property type="match status" value="1"/>
</dbReference>
<evidence type="ECO:0000313" key="12">
    <source>
        <dbReference type="Proteomes" id="UP000462066"/>
    </source>
</evidence>
<dbReference type="Gene3D" id="3.20.20.140">
    <property type="entry name" value="Metal-dependent hydrolases"/>
    <property type="match status" value="1"/>
</dbReference>
<dbReference type="InterPro" id="IPR041931">
    <property type="entry name" value="DNA_pol3_alpha_thumb_dom"/>
</dbReference>
<dbReference type="Pfam" id="PF17657">
    <property type="entry name" value="DNA_pol3_finger"/>
    <property type="match status" value="1"/>
</dbReference>
<dbReference type="EC" id="2.7.7.7" evidence="2"/>
<comment type="catalytic activity">
    <reaction evidence="9">
        <text>DNA(n) + a 2'-deoxyribonucleoside 5'-triphosphate = DNA(n+1) + diphosphate</text>
        <dbReference type="Rhea" id="RHEA:22508"/>
        <dbReference type="Rhea" id="RHEA-COMP:17339"/>
        <dbReference type="Rhea" id="RHEA-COMP:17340"/>
        <dbReference type="ChEBI" id="CHEBI:33019"/>
        <dbReference type="ChEBI" id="CHEBI:61560"/>
        <dbReference type="ChEBI" id="CHEBI:173112"/>
        <dbReference type="EC" id="2.7.7.7"/>
    </reaction>
</comment>
<dbReference type="GO" id="GO:0006260">
    <property type="term" value="P:DNA replication"/>
    <property type="evidence" value="ECO:0007669"/>
    <property type="project" value="UniProtKB-KW"/>
</dbReference>
<sequence>MTGFVHLHVHTEFSLADSTIRVPEKPDQADPAKAKQANLLSRAVELGLPALAVTDLNNLFALIKFYKAAESVGIKPIAGADLAVAAGPGEAPWRLTALCRDHGGYLNLSRLLTRAWMEGHRPEGGVAVMPEWLRECGQGLILLAGRESLAGRLAAEHRHDLAEQQLADWQRAFDGNLCLELVRTGRDGEEAFNAFALHAAAARGIPVVASNDVRFLDAAGFEAHEARVCIASGRVLDDPKRPRDYSPDQYLKSAQEMAGLFAADAPDAIANTVELARRCNLELTLGKYALPAYPVPTDETLDSWIRKQSRDGLEARLAKNPLAPGKTREDYSARLEFELDTIIEMGFPGYFLIVADFIQWGKAQGIPIGPGRGSGAGSLVAWALQITDLDPLPYNLLFERFLNPERVSMPDFDIDFCMDRRDEVIDYVAGKYGRERVSQIITYGTMAAKAVVRDTGRVLGFPYGFVDGVAKLIPNILGISLKDAMGEGKQGRDGEMASGELIDRYQAEEDVRDLIDLARQLEDLTRNAGKHAGGVVIAPDPLHTFCPLFAEHDHDGLGRNPVTQFDKDDVEAVGLVKFDFLGLRTLTIIDWAVKAINVRHGRAGIPPLDIAALPLDDAPTYQDIFANGNTGAVFQFESAGMRRLLKDARPDRFEDLIALVSLYRPGPMDLIPDFNARKHGQQEIVYPDPRTEAILSETYGIMVYQEQVMQMAQIVGGYSLGGADLLRRAMGKKVPAEMAKHREIFREGAAGGGVGEAKADEIFDLMEKFAGYGFNKSHAAAYALVSYQTAWLKRHYPAEFMAATLSSDMDNTDKVVGFLAEARELGLTVLPPQVNDSPYMFEAMAADTVRYGLGAIKGVGRGLCEAIVAERERGGRYADLLDFCRRVDSTKLNRRALEAMVNAGALDALGRNRATLMLQLPEVVKATDQMAREAAAGQVSLFGAPSGDDGPTLKLDLPEAEEWSLRQKLDGERDTLGHYLSGHPFDPFRDEVRALVGNDLGELDKLWAAGGSGEKRGWRPEVQVVLAGLVVGLRRKGDSQVFVQLEDGRGRLECGVFAEAAQEMSSLLLRDRVLIVQGGLREDEFNGGWSLRLKQAWDYEQLCAQHAQRLSLRVDLRDPGMWPRIDAMLARHRPGPTPLRLHLQVGGKGQGATGVLDLNGSNSVRVAPQLLDALRAQPGVRAVKIAIARPWAH</sequence>
<evidence type="ECO:0000256" key="9">
    <source>
        <dbReference type="ARBA" id="ARBA00049244"/>
    </source>
</evidence>
<dbReference type="Pfam" id="PF07733">
    <property type="entry name" value="DNA_pol3_alpha"/>
    <property type="match status" value="1"/>
</dbReference>
<dbReference type="GO" id="GO:0008408">
    <property type="term" value="F:3'-5' exonuclease activity"/>
    <property type="evidence" value="ECO:0007669"/>
    <property type="project" value="InterPro"/>
</dbReference>
<dbReference type="InterPro" id="IPR049821">
    <property type="entry name" value="PolIIIA_DnaE1_PHP"/>
</dbReference>
<dbReference type="SUPFAM" id="SSF89550">
    <property type="entry name" value="PHP domain-like"/>
    <property type="match status" value="1"/>
</dbReference>
<organism evidence="11 12">
    <name type="scientific">Pseudoxanthomonas broegbernensis</name>
    <dbReference type="NCBI Taxonomy" id="83619"/>
    <lineage>
        <taxon>Bacteria</taxon>
        <taxon>Pseudomonadati</taxon>
        <taxon>Pseudomonadota</taxon>
        <taxon>Gammaproteobacteria</taxon>
        <taxon>Lysobacterales</taxon>
        <taxon>Lysobacteraceae</taxon>
        <taxon>Pseudoxanthomonas</taxon>
    </lineage>
</organism>
<dbReference type="AlphaFoldDB" id="A0A7V8K727"/>
<dbReference type="InterPro" id="IPR003141">
    <property type="entry name" value="Pol/His_phosphatase_N"/>
</dbReference>
<keyword evidence="8" id="KW-0239">DNA-directed DNA polymerase</keyword>
<dbReference type="Gene3D" id="1.10.10.1600">
    <property type="entry name" value="Bacterial DNA polymerase III alpha subunit, thumb domain"/>
    <property type="match status" value="1"/>
</dbReference>
<dbReference type="GO" id="GO:0005737">
    <property type="term" value="C:cytoplasm"/>
    <property type="evidence" value="ECO:0007669"/>
    <property type="project" value="UniProtKB-SubCell"/>
</dbReference>
<keyword evidence="4" id="KW-0963">Cytoplasm</keyword>
<evidence type="ECO:0000256" key="8">
    <source>
        <dbReference type="ARBA" id="ARBA00022932"/>
    </source>
</evidence>
<dbReference type="Pfam" id="PF01336">
    <property type="entry name" value="tRNA_anti-codon"/>
    <property type="match status" value="1"/>
</dbReference>
<evidence type="ECO:0000313" key="11">
    <source>
        <dbReference type="EMBL" id="KAF1686362.1"/>
    </source>
</evidence>
<keyword evidence="6" id="KW-0548">Nucleotidyltransferase</keyword>
<dbReference type="NCBIfam" id="NF004226">
    <property type="entry name" value="PRK05673.1"/>
    <property type="match status" value="1"/>
</dbReference>
<dbReference type="InterPro" id="IPR016195">
    <property type="entry name" value="Pol/histidinol_Pase-like"/>
</dbReference>
<dbReference type="CDD" id="cd07433">
    <property type="entry name" value="PHP_PolIIIA_DnaE1"/>
    <property type="match status" value="1"/>
</dbReference>
<dbReference type="Proteomes" id="UP000462066">
    <property type="component" value="Unassembled WGS sequence"/>
</dbReference>
<dbReference type="InterPro" id="IPR004365">
    <property type="entry name" value="NA-bd_OB_tRNA"/>
</dbReference>
<dbReference type="GO" id="GO:0003676">
    <property type="term" value="F:nucleic acid binding"/>
    <property type="evidence" value="ECO:0007669"/>
    <property type="project" value="InterPro"/>
</dbReference>
<evidence type="ECO:0000256" key="3">
    <source>
        <dbReference type="ARBA" id="ARBA00019114"/>
    </source>
</evidence>
<name>A0A7V8K727_9GAMM</name>
<dbReference type="Pfam" id="PF02811">
    <property type="entry name" value="PHP"/>
    <property type="match status" value="1"/>
</dbReference>
<dbReference type="SMART" id="SM00481">
    <property type="entry name" value="POLIIIAc"/>
    <property type="match status" value="1"/>
</dbReference>
<dbReference type="NCBIfam" id="TIGR00594">
    <property type="entry name" value="polc"/>
    <property type="match status" value="1"/>
</dbReference>
<keyword evidence="5" id="KW-0808">Transferase</keyword>
<dbReference type="EMBL" id="MWIP01000007">
    <property type="protein sequence ID" value="KAF1686362.1"/>
    <property type="molecule type" value="Genomic_DNA"/>
</dbReference>
<dbReference type="CDD" id="cd04485">
    <property type="entry name" value="DnaE_OBF"/>
    <property type="match status" value="1"/>
</dbReference>
<keyword evidence="12" id="KW-1185">Reference proteome</keyword>
<dbReference type="InterPro" id="IPR004805">
    <property type="entry name" value="DnaE2/DnaE/PolC"/>
</dbReference>
<evidence type="ECO:0000256" key="2">
    <source>
        <dbReference type="ARBA" id="ARBA00012417"/>
    </source>
</evidence>
<feature type="domain" description="Polymerase/histidinol phosphatase N-terminal" evidence="10">
    <location>
        <begin position="5"/>
        <end position="86"/>
    </location>
</feature>
<dbReference type="Gene3D" id="1.10.150.870">
    <property type="match status" value="1"/>
</dbReference>
<proteinExistence type="predicted"/>
<evidence type="ECO:0000259" key="10">
    <source>
        <dbReference type="SMART" id="SM00481"/>
    </source>
</evidence>
<dbReference type="RefSeq" id="WP_162311162.1">
    <property type="nucleotide sequence ID" value="NZ_JACHGU010000001.1"/>
</dbReference>
<evidence type="ECO:0000256" key="6">
    <source>
        <dbReference type="ARBA" id="ARBA00022695"/>
    </source>
</evidence>
<evidence type="ECO:0000256" key="7">
    <source>
        <dbReference type="ARBA" id="ARBA00022705"/>
    </source>
</evidence>
<dbReference type="InterPro" id="IPR029460">
    <property type="entry name" value="DNAPol_HHH"/>
</dbReference>
<comment type="subcellular location">
    <subcellularLocation>
        <location evidence="1">Cytoplasm</location>
    </subcellularLocation>
</comment>
<dbReference type="InterPro" id="IPR011708">
    <property type="entry name" value="DNA_pol3_alpha_NTPase_dom"/>
</dbReference>
<evidence type="ECO:0000256" key="4">
    <source>
        <dbReference type="ARBA" id="ARBA00022490"/>
    </source>
</evidence>
<protein>
    <recommendedName>
        <fullName evidence="3">DNA polymerase III subunit alpha</fullName>
        <ecNumber evidence="2">2.7.7.7</ecNumber>
    </recommendedName>
</protein>
<dbReference type="Pfam" id="PF14579">
    <property type="entry name" value="HHH_6"/>
    <property type="match status" value="1"/>
</dbReference>
<reference evidence="11 12" key="1">
    <citation type="submission" date="2017-10" db="EMBL/GenBank/DDBJ databases">
        <title>Whole genome sequencing of Pseudoxanthomonas broegbernensis DSM 12573(T).</title>
        <authorList>
            <person name="Kumar S."/>
            <person name="Bansal K."/>
            <person name="Kaur A."/>
            <person name="Patil P."/>
            <person name="Sharma S."/>
            <person name="Patil P.B."/>
        </authorList>
    </citation>
    <scope>NUCLEOTIDE SEQUENCE [LARGE SCALE GENOMIC DNA]</scope>
    <source>
        <strain evidence="11 12">DSM 12573</strain>
    </source>
</reference>
<dbReference type="InterPro" id="IPR004013">
    <property type="entry name" value="PHP_dom"/>
</dbReference>
<accession>A0A7V8K727</accession>
<evidence type="ECO:0000256" key="1">
    <source>
        <dbReference type="ARBA" id="ARBA00004496"/>
    </source>
</evidence>
<dbReference type="GO" id="GO:0003887">
    <property type="term" value="F:DNA-directed DNA polymerase activity"/>
    <property type="evidence" value="ECO:0007669"/>
    <property type="project" value="UniProtKB-KW"/>
</dbReference>
<keyword evidence="7" id="KW-0235">DNA replication</keyword>
<comment type="caution">
    <text evidence="11">The sequence shown here is derived from an EMBL/GenBank/DDBJ whole genome shotgun (WGS) entry which is preliminary data.</text>
</comment>
<evidence type="ECO:0000256" key="5">
    <source>
        <dbReference type="ARBA" id="ARBA00022679"/>
    </source>
</evidence>
<dbReference type="PANTHER" id="PTHR32294:SF0">
    <property type="entry name" value="DNA POLYMERASE III SUBUNIT ALPHA"/>
    <property type="match status" value="1"/>
</dbReference>
<dbReference type="InterPro" id="IPR040982">
    <property type="entry name" value="DNA_pol3_finger"/>
</dbReference>